<dbReference type="InterPro" id="IPR018011">
    <property type="entry name" value="Carb_sulfotrans_8-10"/>
</dbReference>
<dbReference type="GO" id="GO:0008146">
    <property type="term" value="F:sulfotransferase activity"/>
    <property type="evidence" value="ECO:0007669"/>
    <property type="project" value="InterPro"/>
</dbReference>
<keyword evidence="6 9" id="KW-0333">Golgi apparatus</keyword>
<dbReference type="Pfam" id="PF03567">
    <property type="entry name" value="Sulfotransfer_2"/>
    <property type="match status" value="1"/>
</dbReference>
<comment type="subcellular location">
    <subcellularLocation>
        <location evidence="1 9">Golgi apparatus membrane</location>
        <topology evidence="1 9">Single-pass type II membrane protein</topology>
    </subcellularLocation>
</comment>
<dbReference type="Gene3D" id="3.40.50.300">
    <property type="entry name" value="P-loop containing nucleotide triphosphate hydrolases"/>
    <property type="match status" value="1"/>
</dbReference>
<evidence type="ECO:0000256" key="2">
    <source>
        <dbReference type="ARBA" id="ARBA00006339"/>
    </source>
</evidence>
<name>A0A6F9D8R7_9ASCI</name>
<protein>
    <recommendedName>
        <fullName evidence="9">Carbohydrate sulfotransferase</fullName>
        <ecNumber evidence="9">2.8.2.-</ecNumber>
    </recommendedName>
</protein>
<dbReference type="InterPro" id="IPR005331">
    <property type="entry name" value="Sulfotransferase"/>
</dbReference>
<proteinExistence type="evidence at transcript level"/>
<dbReference type="GO" id="GO:0016051">
    <property type="term" value="P:carbohydrate biosynthetic process"/>
    <property type="evidence" value="ECO:0007669"/>
    <property type="project" value="InterPro"/>
</dbReference>
<organism evidence="10">
    <name type="scientific">Phallusia mammillata</name>
    <dbReference type="NCBI Taxonomy" id="59560"/>
    <lineage>
        <taxon>Eukaryota</taxon>
        <taxon>Metazoa</taxon>
        <taxon>Chordata</taxon>
        <taxon>Tunicata</taxon>
        <taxon>Ascidiacea</taxon>
        <taxon>Phlebobranchia</taxon>
        <taxon>Ascidiidae</taxon>
        <taxon>Phallusia</taxon>
    </lineage>
</organism>
<sequence length="340" mass="39203">MVMAAFRKGRFCLLVSLVITAAVLHYRLSIVQHAKIANTKDQNNVVDLSSQLNAPVEMEMELDFMERMKERMASRRRGVKDACRKLGLPTEPLDRIELITSKKYRLAYCPVPKTGCSNMKRVMLGLNGYGNDTEQIFPKNVIGQTNLLHKAISQNLTMRSTGFPPFVVEQQYTTFIVVRHPFERALSAYKNKLTKQWNGEPPQFMKKADYIRLRFGSPERKNATEKSPTFEEFVEYLYDANNTNINGEDSHWNSVNVICFPCQNQYDVIAKIETIEEDLRYLLKLLGAPDSLGMPKGYSKSGKSGTDIQVDPNFKRLNQEQIKMLYQVYQNDFKMFQYET</sequence>
<evidence type="ECO:0000256" key="5">
    <source>
        <dbReference type="ARBA" id="ARBA00022989"/>
    </source>
</evidence>
<keyword evidence="8 9" id="KW-0325">Glycoprotein</keyword>
<dbReference type="EC" id="2.8.2.-" evidence="9"/>
<dbReference type="EMBL" id="LR783945">
    <property type="protein sequence ID" value="CAB3230896.1"/>
    <property type="molecule type" value="mRNA"/>
</dbReference>
<comment type="similarity">
    <text evidence="2 9">Belongs to the sulfotransferase 2 family.</text>
</comment>
<evidence type="ECO:0000256" key="7">
    <source>
        <dbReference type="ARBA" id="ARBA00023136"/>
    </source>
</evidence>
<dbReference type="GO" id="GO:0000139">
    <property type="term" value="C:Golgi membrane"/>
    <property type="evidence" value="ECO:0007669"/>
    <property type="project" value="UniProtKB-SubCell"/>
</dbReference>
<dbReference type="PANTHER" id="PTHR12137:SF54">
    <property type="entry name" value="CARBOHYDRATE SULFOTRANSFERASE"/>
    <property type="match status" value="1"/>
</dbReference>
<gene>
    <name evidence="10" type="primary">Chst9</name>
</gene>
<reference evidence="10" key="1">
    <citation type="submission" date="2020-04" db="EMBL/GenBank/DDBJ databases">
        <authorList>
            <person name="Neveu A P."/>
        </authorList>
    </citation>
    <scope>NUCLEOTIDE SEQUENCE</scope>
    <source>
        <tissue evidence="10">Whole embryo</tissue>
    </source>
</reference>
<evidence type="ECO:0000256" key="4">
    <source>
        <dbReference type="ARBA" id="ARBA00022692"/>
    </source>
</evidence>
<dbReference type="InterPro" id="IPR027417">
    <property type="entry name" value="P-loop_NTPase"/>
</dbReference>
<evidence type="ECO:0000256" key="1">
    <source>
        <dbReference type="ARBA" id="ARBA00004323"/>
    </source>
</evidence>
<accession>A0A6F9D8R7</accession>
<keyword evidence="5" id="KW-1133">Transmembrane helix</keyword>
<keyword evidence="3 9" id="KW-0808">Transferase</keyword>
<evidence type="ECO:0000256" key="8">
    <source>
        <dbReference type="ARBA" id="ARBA00023180"/>
    </source>
</evidence>
<evidence type="ECO:0000313" key="10">
    <source>
        <dbReference type="EMBL" id="CAB3230896.1"/>
    </source>
</evidence>
<evidence type="ECO:0000256" key="6">
    <source>
        <dbReference type="ARBA" id="ARBA00023034"/>
    </source>
</evidence>
<evidence type="ECO:0000256" key="3">
    <source>
        <dbReference type="ARBA" id="ARBA00022679"/>
    </source>
</evidence>
<dbReference type="PANTHER" id="PTHR12137">
    <property type="entry name" value="CARBOHYDRATE SULFOTRANSFERASE"/>
    <property type="match status" value="1"/>
</dbReference>
<keyword evidence="9" id="KW-0119">Carbohydrate metabolism</keyword>
<keyword evidence="7" id="KW-0472">Membrane</keyword>
<dbReference type="AlphaFoldDB" id="A0A6F9D8R7"/>
<evidence type="ECO:0000256" key="9">
    <source>
        <dbReference type="RuleBase" id="RU364020"/>
    </source>
</evidence>
<keyword evidence="9" id="KW-0735">Signal-anchor</keyword>
<keyword evidence="4" id="KW-0812">Transmembrane</keyword>